<evidence type="ECO:0000256" key="9">
    <source>
        <dbReference type="ARBA" id="ARBA00023146"/>
    </source>
</evidence>
<dbReference type="PIRSF" id="PIRSF001549">
    <property type="entry name" value="His-tRNA_synth"/>
    <property type="match status" value="1"/>
</dbReference>
<dbReference type="InterPro" id="IPR041715">
    <property type="entry name" value="HisRS-like_core"/>
</dbReference>
<dbReference type="KEGG" id="lbk:LVISKB_1244"/>
<dbReference type="GO" id="GO:0004821">
    <property type="term" value="F:histidine-tRNA ligase activity"/>
    <property type="evidence" value="ECO:0007669"/>
    <property type="project" value="UniProtKB-UniRule"/>
</dbReference>
<dbReference type="GO" id="GO:0006427">
    <property type="term" value="P:histidyl-tRNA aminoacylation"/>
    <property type="evidence" value="ECO:0007669"/>
    <property type="project" value="UniProtKB-UniRule"/>
</dbReference>
<dbReference type="InterPro" id="IPR004154">
    <property type="entry name" value="Anticodon-bd"/>
</dbReference>
<dbReference type="CDD" id="cd00859">
    <property type="entry name" value="HisRS_anticodon"/>
    <property type="match status" value="1"/>
</dbReference>
<dbReference type="GO" id="GO:0140096">
    <property type="term" value="F:catalytic activity, acting on a protein"/>
    <property type="evidence" value="ECO:0007669"/>
    <property type="project" value="UniProtKB-ARBA"/>
</dbReference>
<evidence type="ECO:0000256" key="12">
    <source>
        <dbReference type="PIRSR" id="PIRSR001549-1"/>
    </source>
</evidence>
<feature type="binding site" evidence="12">
    <location>
        <begin position="280"/>
        <end position="281"/>
    </location>
    <ligand>
        <name>L-histidine</name>
        <dbReference type="ChEBI" id="CHEBI:57595"/>
    </ligand>
</feature>
<dbReference type="GO" id="GO:0016740">
    <property type="term" value="F:transferase activity"/>
    <property type="evidence" value="ECO:0007669"/>
    <property type="project" value="UniProtKB-ARBA"/>
</dbReference>
<dbReference type="Gene3D" id="3.30.930.10">
    <property type="entry name" value="Bira Bifunctional Protein, Domain 2"/>
    <property type="match status" value="1"/>
</dbReference>
<dbReference type="CDD" id="cd00773">
    <property type="entry name" value="HisRS-like_core"/>
    <property type="match status" value="1"/>
</dbReference>
<dbReference type="InterPro" id="IPR033656">
    <property type="entry name" value="HisRS_anticodon"/>
</dbReference>
<evidence type="ECO:0000259" key="13">
    <source>
        <dbReference type="PROSITE" id="PS50862"/>
    </source>
</evidence>
<gene>
    <name evidence="11" type="primary">hisS</name>
    <name evidence="14" type="ORF">LVISKB_1244</name>
</gene>
<dbReference type="PATRIC" id="fig|1001583.3.peg.1231"/>
<dbReference type="GO" id="GO:0005524">
    <property type="term" value="F:ATP binding"/>
    <property type="evidence" value="ECO:0007669"/>
    <property type="project" value="UniProtKB-UniRule"/>
</dbReference>
<reference evidence="14 15" key="1">
    <citation type="journal article" date="2013" name="PLoS ONE">
        <title>Genomic Analysis by Deep Sequencing of the Probiotic Lactobacillus brevis KB290 Harboring Nine Plasmids Reveals Genomic Stability.</title>
        <authorList>
            <person name="Fukao M."/>
            <person name="Oshima K."/>
            <person name="Morita H."/>
            <person name="Toh H."/>
            <person name="Suda W."/>
            <person name="Kim S.W."/>
            <person name="Suzuki S."/>
            <person name="Yakabe T."/>
            <person name="Hattori M."/>
            <person name="Yajima N."/>
        </authorList>
    </citation>
    <scope>NUCLEOTIDE SEQUENCE [LARGE SCALE GENOMIC DNA]</scope>
    <source>
        <strain evidence="14 15">KB290</strain>
    </source>
</reference>
<evidence type="ECO:0000256" key="5">
    <source>
        <dbReference type="ARBA" id="ARBA00022598"/>
    </source>
</evidence>
<dbReference type="SUPFAM" id="SSF55681">
    <property type="entry name" value="Class II aaRS and biotin synthetases"/>
    <property type="match status" value="1"/>
</dbReference>
<comment type="similarity">
    <text evidence="2 11">Belongs to the class-II aminoacyl-tRNA synthetase family.</text>
</comment>
<name>M5ADM2_LEVBR</name>
<dbReference type="EMBL" id="AP012167">
    <property type="protein sequence ID" value="BAN06879.1"/>
    <property type="molecule type" value="Genomic_DNA"/>
</dbReference>
<evidence type="ECO:0000256" key="3">
    <source>
        <dbReference type="ARBA" id="ARBA00011738"/>
    </source>
</evidence>
<dbReference type="PANTHER" id="PTHR43707">
    <property type="entry name" value="HISTIDYL-TRNA SYNTHETASE"/>
    <property type="match status" value="1"/>
</dbReference>
<dbReference type="HAMAP" id="MF_00127">
    <property type="entry name" value="His_tRNA_synth"/>
    <property type="match status" value="1"/>
</dbReference>
<feature type="binding site" evidence="12">
    <location>
        <begin position="98"/>
        <end position="100"/>
    </location>
    <ligand>
        <name>L-histidine</name>
        <dbReference type="ChEBI" id="CHEBI:57595"/>
    </ligand>
</feature>
<dbReference type="Pfam" id="PF13393">
    <property type="entry name" value="tRNA-synt_His"/>
    <property type="match status" value="1"/>
</dbReference>
<dbReference type="Proteomes" id="UP000012042">
    <property type="component" value="Chromosome"/>
</dbReference>
<dbReference type="FunFam" id="3.30.930.10:FF:000005">
    <property type="entry name" value="Histidine--tRNA ligase"/>
    <property type="match status" value="1"/>
</dbReference>
<keyword evidence="6 11" id="KW-0547">Nucleotide-binding</keyword>
<dbReference type="InterPro" id="IPR015807">
    <property type="entry name" value="His-tRNA-ligase"/>
</dbReference>
<evidence type="ECO:0000256" key="6">
    <source>
        <dbReference type="ARBA" id="ARBA00022741"/>
    </source>
</evidence>
<dbReference type="SUPFAM" id="SSF52954">
    <property type="entry name" value="Class II aaRS ABD-related"/>
    <property type="match status" value="1"/>
</dbReference>
<evidence type="ECO:0000256" key="8">
    <source>
        <dbReference type="ARBA" id="ARBA00022917"/>
    </source>
</evidence>
<feature type="binding site" evidence="12">
    <location>
        <position position="145"/>
    </location>
    <ligand>
        <name>L-histidine</name>
        <dbReference type="ChEBI" id="CHEBI:57595"/>
    </ligand>
</feature>
<dbReference type="InterPro" id="IPR006195">
    <property type="entry name" value="aa-tRNA-synth_II"/>
</dbReference>
<dbReference type="AlphaFoldDB" id="M5ADM2"/>
<dbReference type="PROSITE" id="PS50862">
    <property type="entry name" value="AA_TRNA_LIGASE_II"/>
    <property type="match status" value="1"/>
</dbReference>
<organism evidence="14 15">
    <name type="scientific">Levilactobacillus brevis KB290</name>
    <dbReference type="NCBI Taxonomy" id="1001583"/>
    <lineage>
        <taxon>Bacteria</taxon>
        <taxon>Bacillati</taxon>
        <taxon>Bacillota</taxon>
        <taxon>Bacilli</taxon>
        <taxon>Lactobacillales</taxon>
        <taxon>Lactobacillaceae</taxon>
        <taxon>Levilactobacillus</taxon>
    </lineage>
</organism>
<evidence type="ECO:0000256" key="4">
    <source>
        <dbReference type="ARBA" id="ARBA00022490"/>
    </source>
</evidence>
<dbReference type="InterPro" id="IPR004516">
    <property type="entry name" value="HisRS/HisZ"/>
</dbReference>
<dbReference type="GO" id="GO:0005737">
    <property type="term" value="C:cytoplasm"/>
    <property type="evidence" value="ECO:0007669"/>
    <property type="project" value="UniProtKB-SubCell"/>
</dbReference>
<feature type="domain" description="Aminoacyl-transfer RNA synthetases class-II family profile" evidence="13">
    <location>
        <begin position="37"/>
        <end position="344"/>
    </location>
</feature>
<sequence length="448" mass="50114">MTGAFFIFRGNEKGELNMRYQRPKGTADILPGDSQTWQFVEATARQLFANYRFEEIRTPMFENFEVFSRTSGDTSDIVTKEMYDFKDKGDRHLSLRPEGTAGVVRAFVENKLYGPETQKPYKVYYMGPMFRYERPQSGRQRQFHQIGVEAFGSDAPELDVEVIALGMNLLGKLGLTHLRLAVNTLGDQETRTAYRQALIDFLEPHFDELSEDSKVRLHKNPLRVLDSKDKHDQELVADAPSILDFLTPTATAHFDRVKASLDALGIDYDVDATMVRGLDYYNHTIFEIMADSPALGEGYTTVLAGGRYNGLVEELGGPEMPGVGFGLGVERLVLLMQAEQVAIPDNHPLDVYVVGIGDQTSLATLKIVQAIRQSGLTADRDYLDRKPKAQFKTANRLNAAYTLTIGEQELADHTANLKSMATGEEISVPLADIYQDFQNVVATKFTAK</sequence>
<dbReference type="NCBIfam" id="TIGR00442">
    <property type="entry name" value="hisS"/>
    <property type="match status" value="1"/>
</dbReference>
<feature type="binding site" evidence="12">
    <location>
        <position position="276"/>
    </location>
    <ligand>
        <name>L-histidine</name>
        <dbReference type="ChEBI" id="CHEBI:57595"/>
    </ligand>
</feature>
<keyword evidence="5 11" id="KW-0436">Ligase</keyword>
<dbReference type="InterPro" id="IPR045864">
    <property type="entry name" value="aa-tRNA-synth_II/BPL/LPL"/>
</dbReference>
<dbReference type="InterPro" id="IPR036621">
    <property type="entry name" value="Anticodon-bd_dom_sf"/>
</dbReference>
<evidence type="ECO:0000256" key="11">
    <source>
        <dbReference type="HAMAP-Rule" id="MF_00127"/>
    </source>
</evidence>
<evidence type="ECO:0000256" key="2">
    <source>
        <dbReference type="ARBA" id="ARBA00008226"/>
    </source>
</evidence>
<evidence type="ECO:0000256" key="10">
    <source>
        <dbReference type="ARBA" id="ARBA00047639"/>
    </source>
</evidence>
<evidence type="ECO:0000313" key="14">
    <source>
        <dbReference type="EMBL" id="BAN06879.1"/>
    </source>
</evidence>
<keyword evidence="7 11" id="KW-0067">ATP-binding</keyword>
<evidence type="ECO:0000313" key="15">
    <source>
        <dbReference type="Proteomes" id="UP000012042"/>
    </source>
</evidence>
<proteinExistence type="inferred from homology"/>
<accession>M5ADM2</accession>
<dbReference type="EC" id="6.1.1.21" evidence="11"/>
<protein>
    <recommendedName>
        <fullName evidence="11">Histidine--tRNA ligase</fullName>
        <ecNumber evidence="11">6.1.1.21</ecNumber>
    </recommendedName>
    <alternativeName>
        <fullName evidence="11">Histidyl-tRNA synthetase</fullName>
        <shortName evidence="11">HisRS</shortName>
    </alternativeName>
</protein>
<dbReference type="PANTHER" id="PTHR43707:SF1">
    <property type="entry name" value="HISTIDINE--TRNA LIGASE, MITOCHONDRIAL-RELATED"/>
    <property type="match status" value="1"/>
</dbReference>
<feature type="binding site" evidence="12">
    <location>
        <position position="149"/>
    </location>
    <ligand>
        <name>L-histidine</name>
        <dbReference type="ChEBI" id="CHEBI:57595"/>
    </ligand>
</feature>
<comment type="subcellular location">
    <subcellularLocation>
        <location evidence="1 11">Cytoplasm</location>
    </subcellularLocation>
</comment>
<keyword evidence="9 11" id="KW-0030">Aminoacyl-tRNA synthetase</keyword>
<keyword evidence="8 11" id="KW-0648">Protein biosynthesis</keyword>
<dbReference type="HOGENOM" id="CLU_025113_1_1_9"/>
<keyword evidence="4 11" id="KW-0963">Cytoplasm</keyword>
<dbReference type="Pfam" id="PF03129">
    <property type="entry name" value="HGTP_anticodon"/>
    <property type="match status" value="1"/>
</dbReference>
<evidence type="ECO:0000256" key="7">
    <source>
        <dbReference type="ARBA" id="ARBA00022840"/>
    </source>
</evidence>
<dbReference type="Gene3D" id="3.40.50.800">
    <property type="entry name" value="Anticodon-binding domain"/>
    <property type="match status" value="1"/>
</dbReference>
<comment type="subunit">
    <text evidence="3 11">Homodimer.</text>
</comment>
<feature type="binding site" evidence="12">
    <location>
        <position position="131"/>
    </location>
    <ligand>
        <name>L-histidine</name>
        <dbReference type="ChEBI" id="CHEBI:57595"/>
    </ligand>
</feature>
<evidence type="ECO:0000256" key="1">
    <source>
        <dbReference type="ARBA" id="ARBA00004496"/>
    </source>
</evidence>
<comment type="catalytic activity">
    <reaction evidence="10 11">
        <text>tRNA(His) + L-histidine + ATP = L-histidyl-tRNA(His) + AMP + diphosphate + H(+)</text>
        <dbReference type="Rhea" id="RHEA:17313"/>
        <dbReference type="Rhea" id="RHEA-COMP:9665"/>
        <dbReference type="Rhea" id="RHEA-COMP:9689"/>
        <dbReference type="ChEBI" id="CHEBI:15378"/>
        <dbReference type="ChEBI" id="CHEBI:30616"/>
        <dbReference type="ChEBI" id="CHEBI:33019"/>
        <dbReference type="ChEBI" id="CHEBI:57595"/>
        <dbReference type="ChEBI" id="CHEBI:78442"/>
        <dbReference type="ChEBI" id="CHEBI:78527"/>
        <dbReference type="ChEBI" id="CHEBI:456215"/>
        <dbReference type="EC" id="6.1.1.21"/>
    </reaction>
</comment>